<evidence type="ECO:0000256" key="5">
    <source>
        <dbReference type="ARBA" id="ARBA00010617"/>
    </source>
</evidence>
<dbReference type="GO" id="GO:0004497">
    <property type="term" value="F:monooxygenase activity"/>
    <property type="evidence" value="ECO:0007669"/>
    <property type="project" value="UniProtKB-KW"/>
</dbReference>
<comment type="similarity">
    <text evidence="5">Belongs to the cytochrome P450 family.</text>
</comment>
<keyword evidence="12" id="KW-0503">Monooxygenase</keyword>
<dbReference type="Gene3D" id="1.10.630.10">
    <property type="entry name" value="Cytochrome P450"/>
    <property type="match status" value="3"/>
</dbReference>
<feature type="transmembrane region" description="Helical" evidence="14">
    <location>
        <begin position="285"/>
        <end position="303"/>
    </location>
</feature>
<keyword evidence="8" id="KW-0256">Endoplasmic reticulum</keyword>
<dbReference type="EnsemblMetazoa" id="LLOJ008002-RA">
    <property type="protein sequence ID" value="LLOJ008002-PA"/>
    <property type="gene ID" value="LLOJ008002"/>
</dbReference>
<comment type="cofactor">
    <cofactor evidence="1">
        <name>heme</name>
        <dbReference type="ChEBI" id="CHEBI:30413"/>
    </cofactor>
</comment>
<evidence type="ECO:0000256" key="12">
    <source>
        <dbReference type="ARBA" id="ARBA00023033"/>
    </source>
</evidence>
<evidence type="ECO:0000256" key="14">
    <source>
        <dbReference type="SAM" id="Phobius"/>
    </source>
</evidence>
<evidence type="ECO:0000256" key="2">
    <source>
        <dbReference type="ARBA" id="ARBA00003690"/>
    </source>
</evidence>
<keyword evidence="10" id="KW-0560">Oxidoreductase</keyword>
<dbReference type="GO" id="GO:0016705">
    <property type="term" value="F:oxidoreductase activity, acting on paired donors, with incorporation or reduction of molecular oxygen"/>
    <property type="evidence" value="ECO:0007669"/>
    <property type="project" value="InterPro"/>
</dbReference>
<evidence type="ECO:0000256" key="7">
    <source>
        <dbReference type="ARBA" id="ARBA00022723"/>
    </source>
</evidence>
<evidence type="ECO:0000313" key="15">
    <source>
        <dbReference type="EnsemblMetazoa" id="LLOJ008002-PA"/>
    </source>
</evidence>
<keyword evidence="6" id="KW-0349">Heme</keyword>
<dbReference type="EMBL" id="AJWK01026822">
    <property type="status" value="NOT_ANNOTATED_CDS"/>
    <property type="molecule type" value="Genomic_DNA"/>
</dbReference>
<dbReference type="PANTHER" id="PTHR24291">
    <property type="entry name" value="CYTOCHROME P450 FAMILY 4"/>
    <property type="match status" value="1"/>
</dbReference>
<evidence type="ECO:0000313" key="16">
    <source>
        <dbReference type="Proteomes" id="UP000092461"/>
    </source>
</evidence>
<dbReference type="PANTHER" id="PTHR24291:SF189">
    <property type="entry name" value="CYTOCHROME P450 4C3-RELATED"/>
    <property type="match status" value="1"/>
</dbReference>
<dbReference type="VEuPathDB" id="VectorBase:LLONM1_003176"/>
<comment type="subcellular location">
    <subcellularLocation>
        <location evidence="4">Endoplasmic reticulum membrane</location>
        <topology evidence="4">Peripheral membrane protein</topology>
    </subcellularLocation>
    <subcellularLocation>
        <location evidence="3">Microsome membrane</location>
        <topology evidence="3">Peripheral membrane protein</topology>
    </subcellularLocation>
</comment>
<dbReference type="GO" id="GO:0005506">
    <property type="term" value="F:iron ion binding"/>
    <property type="evidence" value="ECO:0007669"/>
    <property type="project" value="InterPro"/>
</dbReference>
<keyword evidence="13 14" id="KW-0472">Membrane</keyword>
<evidence type="ECO:0008006" key="17">
    <source>
        <dbReference type="Google" id="ProtNLM"/>
    </source>
</evidence>
<keyword evidence="14" id="KW-1133">Transmembrane helix</keyword>
<dbReference type="Pfam" id="PF00067">
    <property type="entry name" value="p450"/>
    <property type="match status" value="2"/>
</dbReference>
<dbReference type="Proteomes" id="UP000092461">
    <property type="component" value="Unassembled WGS sequence"/>
</dbReference>
<name>A0A1B0CT03_LUTLO</name>
<dbReference type="InterPro" id="IPR036396">
    <property type="entry name" value="Cyt_P450_sf"/>
</dbReference>
<evidence type="ECO:0000256" key="6">
    <source>
        <dbReference type="ARBA" id="ARBA00022617"/>
    </source>
</evidence>
<accession>A0A1B0CT03</accession>
<reference evidence="15" key="1">
    <citation type="submission" date="2020-05" db="UniProtKB">
        <authorList>
            <consortium name="EnsemblMetazoa"/>
        </authorList>
    </citation>
    <scope>IDENTIFICATION</scope>
    <source>
        <strain evidence="15">Jacobina</strain>
    </source>
</reference>
<organism evidence="15 16">
    <name type="scientific">Lutzomyia longipalpis</name>
    <name type="common">Sand fly</name>
    <dbReference type="NCBI Taxonomy" id="7200"/>
    <lineage>
        <taxon>Eukaryota</taxon>
        <taxon>Metazoa</taxon>
        <taxon>Ecdysozoa</taxon>
        <taxon>Arthropoda</taxon>
        <taxon>Hexapoda</taxon>
        <taxon>Insecta</taxon>
        <taxon>Pterygota</taxon>
        <taxon>Neoptera</taxon>
        <taxon>Endopterygota</taxon>
        <taxon>Diptera</taxon>
        <taxon>Nematocera</taxon>
        <taxon>Psychodoidea</taxon>
        <taxon>Psychodidae</taxon>
        <taxon>Lutzomyia</taxon>
        <taxon>Lutzomyia</taxon>
    </lineage>
</organism>
<evidence type="ECO:0000256" key="11">
    <source>
        <dbReference type="ARBA" id="ARBA00023004"/>
    </source>
</evidence>
<protein>
    <recommendedName>
        <fullName evidence="17">Cytochrome</fullName>
    </recommendedName>
</protein>
<evidence type="ECO:0000256" key="9">
    <source>
        <dbReference type="ARBA" id="ARBA00022848"/>
    </source>
</evidence>
<keyword evidence="7" id="KW-0479">Metal-binding</keyword>
<dbReference type="AlphaFoldDB" id="A0A1B0CT03"/>
<proteinExistence type="inferred from homology"/>
<keyword evidence="16" id="KW-1185">Reference proteome</keyword>
<evidence type="ECO:0000256" key="8">
    <source>
        <dbReference type="ARBA" id="ARBA00022824"/>
    </source>
</evidence>
<dbReference type="InterPro" id="IPR050196">
    <property type="entry name" value="Cytochrome_P450_Monoox"/>
</dbReference>
<evidence type="ECO:0000256" key="10">
    <source>
        <dbReference type="ARBA" id="ARBA00023002"/>
    </source>
</evidence>
<sequence length="334" mass="39405">MSLLLLLIFLLFCVIFLQHLWLKREVYWLSWQMPGPFLVPLIGHLQTVRGISHGGVINLFKYMMKNYKSPLRWWIGTKMFVIVKKPEDMQIILNSPQCLSRAKVYKFFKSFVGDGILILPVSARMFNPFLQCNWIFRLTKLYKVEKLSSCITFGFVDKILQKKKTNFEHTDELKTLKSTVDDDLPLKTPQIFIDQLMKLLFVEKKFNDYDVISEANTIVASGFESIALASSYCILMLAMHPEHEQRLYNEIKTIMEDRKDVHYDDFSKYDFLDSAGPRNCIGFQYAYILIKIILIQLVSNFKFRTDLKMSEFRLRMDISLQLINKHLVYVEKRK</sequence>
<comment type="function">
    <text evidence="2">May be involved in the metabolism of insect hormones and in the breakdown of synthetic insecticides.</text>
</comment>
<evidence type="ECO:0000256" key="3">
    <source>
        <dbReference type="ARBA" id="ARBA00004174"/>
    </source>
</evidence>
<evidence type="ECO:0000256" key="1">
    <source>
        <dbReference type="ARBA" id="ARBA00001971"/>
    </source>
</evidence>
<dbReference type="GO" id="GO:0020037">
    <property type="term" value="F:heme binding"/>
    <property type="evidence" value="ECO:0007669"/>
    <property type="project" value="InterPro"/>
</dbReference>
<dbReference type="VEuPathDB" id="VectorBase:LLOJ008002"/>
<keyword evidence="11" id="KW-0408">Iron</keyword>
<dbReference type="GO" id="GO:0005789">
    <property type="term" value="C:endoplasmic reticulum membrane"/>
    <property type="evidence" value="ECO:0007669"/>
    <property type="project" value="UniProtKB-SubCell"/>
</dbReference>
<evidence type="ECO:0000256" key="13">
    <source>
        <dbReference type="ARBA" id="ARBA00023136"/>
    </source>
</evidence>
<dbReference type="SUPFAM" id="SSF48264">
    <property type="entry name" value="Cytochrome P450"/>
    <property type="match status" value="1"/>
</dbReference>
<evidence type="ECO:0000256" key="4">
    <source>
        <dbReference type="ARBA" id="ARBA00004406"/>
    </source>
</evidence>
<keyword evidence="9" id="KW-0492">Microsome</keyword>
<dbReference type="InterPro" id="IPR001128">
    <property type="entry name" value="Cyt_P450"/>
</dbReference>
<keyword evidence="14" id="KW-0812">Transmembrane</keyword>
<dbReference type="VEuPathDB" id="VectorBase:LLONM1_005639"/>